<accession>A0A4Y9ABF4</accession>
<keyword evidence="3" id="KW-1185">Reference proteome</keyword>
<name>A0A4Y9ABF4_9BACI</name>
<dbReference type="PANTHER" id="PTHR39175:SF1">
    <property type="entry name" value="FAMILY PROTEIN, PUTATIVE (AFU_ORTHOLOGUE AFUA_3G15060)-RELATED"/>
    <property type="match status" value="1"/>
</dbReference>
<proteinExistence type="predicted"/>
<evidence type="ECO:0000313" key="3">
    <source>
        <dbReference type="Proteomes" id="UP000298484"/>
    </source>
</evidence>
<dbReference type="Pfam" id="PF00903">
    <property type="entry name" value="Glyoxalase"/>
    <property type="match status" value="1"/>
</dbReference>
<dbReference type="AlphaFoldDB" id="A0A4Y9ABF4"/>
<comment type="caution">
    <text evidence="2">The sequence shown here is derived from an EMBL/GenBank/DDBJ whole genome shotgun (WGS) entry which is preliminary data.</text>
</comment>
<dbReference type="Proteomes" id="UP000298484">
    <property type="component" value="Unassembled WGS sequence"/>
</dbReference>
<dbReference type="InterPro" id="IPR029068">
    <property type="entry name" value="Glyas_Bleomycin-R_OHBP_Dase"/>
</dbReference>
<reference evidence="2 3" key="1">
    <citation type="submission" date="2019-03" db="EMBL/GenBank/DDBJ databases">
        <title>Genome sequence of Lentibacillus salicampi ATCC BAA-719.</title>
        <authorList>
            <person name="Maclea K.S."/>
            <person name="Simoes Junior M."/>
        </authorList>
    </citation>
    <scope>NUCLEOTIDE SEQUENCE [LARGE SCALE GENOMIC DNA]</scope>
    <source>
        <strain evidence="2 3">ATCC BAA-719</strain>
    </source>
</reference>
<dbReference type="RefSeq" id="WP_135109658.1">
    <property type="nucleotide sequence ID" value="NZ_SRHY01000008.1"/>
</dbReference>
<dbReference type="SUPFAM" id="SSF54593">
    <property type="entry name" value="Glyoxalase/Bleomycin resistance protein/Dihydroxybiphenyl dioxygenase"/>
    <property type="match status" value="1"/>
</dbReference>
<evidence type="ECO:0000313" key="2">
    <source>
        <dbReference type="EMBL" id="TFJ93248.1"/>
    </source>
</evidence>
<protein>
    <submittedName>
        <fullName evidence="2">Glyoxalase</fullName>
    </submittedName>
</protein>
<dbReference type="EMBL" id="SRHY01000008">
    <property type="protein sequence ID" value="TFJ93248.1"/>
    <property type="molecule type" value="Genomic_DNA"/>
</dbReference>
<dbReference type="OrthoDB" id="9813630at2"/>
<feature type="domain" description="VOC" evidence="1">
    <location>
        <begin position="7"/>
        <end position="121"/>
    </location>
</feature>
<organism evidence="2 3">
    <name type="scientific">Lentibacillus salicampi</name>
    <dbReference type="NCBI Taxonomy" id="175306"/>
    <lineage>
        <taxon>Bacteria</taxon>
        <taxon>Bacillati</taxon>
        <taxon>Bacillota</taxon>
        <taxon>Bacilli</taxon>
        <taxon>Bacillales</taxon>
        <taxon>Bacillaceae</taxon>
        <taxon>Lentibacillus</taxon>
    </lineage>
</organism>
<evidence type="ECO:0000259" key="1">
    <source>
        <dbReference type="PROSITE" id="PS51819"/>
    </source>
</evidence>
<dbReference type="InterPro" id="IPR004360">
    <property type="entry name" value="Glyas_Fos-R_dOase_dom"/>
</dbReference>
<dbReference type="PANTHER" id="PTHR39175">
    <property type="entry name" value="FAMILY PROTEIN, PUTATIVE (AFU_ORTHOLOGUE AFUA_3G15060)-RELATED"/>
    <property type="match status" value="1"/>
</dbReference>
<sequence length="123" mass="14018">MSFIYKVIDHVQLAAPENSEETAREFYSGILGFTEIDKPASLKKNGGVWFQAGGIQVHIGIEYPFVPARKAHPAFRVGNMADLKTYLGEKGAEYREDDRLPGAKRFYMTDPFGNRLEFLEWEK</sequence>
<dbReference type="Gene3D" id="3.10.180.10">
    <property type="entry name" value="2,3-Dihydroxybiphenyl 1,2-Dioxygenase, domain 1"/>
    <property type="match status" value="1"/>
</dbReference>
<dbReference type="InterPro" id="IPR037523">
    <property type="entry name" value="VOC_core"/>
</dbReference>
<gene>
    <name evidence="2" type="ORF">E4U82_07895</name>
</gene>
<dbReference type="PROSITE" id="PS51819">
    <property type="entry name" value="VOC"/>
    <property type="match status" value="1"/>
</dbReference>